<protein>
    <submittedName>
        <fullName evidence="1">Uncharacterized protein</fullName>
    </submittedName>
</protein>
<gene>
    <name evidence="1" type="ORF">FA15DRAFT_671230</name>
</gene>
<dbReference type="AlphaFoldDB" id="A0A5C3KQ88"/>
<evidence type="ECO:0000313" key="2">
    <source>
        <dbReference type="Proteomes" id="UP000307440"/>
    </source>
</evidence>
<proteinExistence type="predicted"/>
<name>A0A5C3KQ88_COPMA</name>
<keyword evidence="2" id="KW-1185">Reference proteome</keyword>
<dbReference type="OrthoDB" id="2940489at2759"/>
<sequence length="92" mass="10795">MPGFNIRNQSKYPHIRAFVSKYSHNQGSDSWFPVPADFHDPEKSFWARNGWDFVVFNDQESGLRRGWYLDCTNDVLELTFFGFDQDLGIVKT</sequence>
<evidence type="ECO:0000313" key="1">
    <source>
        <dbReference type="EMBL" id="TFK22699.1"/>
    </source>
</evidence>
<dbReference type="EMBL" id="ML210234">
    <property type="protein sequence ID" value="TFK22699.1"/>
    <property type="molecule type" value="Genomic_DNA"/>
</dbReference>
<reference evidence="1 2" key="1">
    <citation type="journal article" date="2019" name="Nat. Ecol. Evol.">
        <title>Megaphylogeny resolves global patterns of mushroom evolution.</title>
        <authorList>
            <person name="Varga T."/>
            <person name="Krizsan K."/>
            <person name="Foldi C."/>
            <person name="Dima B."/>
            <person name="Sanchez-Garcia M."/>
            <person name="Sanchez-Ramirez S."/>
            <person name="Szollosi G.J."/>
            <person name="Szarkandi J.G."/>
            <person name="Papp V."/>
            <person name="Albert L."/>
            <person name="Andreopoulos W."/>
            <person name="Angelini C."/>
            <person name="Antonin V."/>
            <person name="Barry K.W."/>
            <person name="Bougher N.L."/>
            <person name="Buchanan P."/>
            <person name="Buyck B."/>
            <person name="Bense V."/>
            <person name="Catcheside P."/>
            <person name="Chovatia M."/>
            <person name="Cooper J."/>
            <person name="Damon W."/>
            <person name="Desjardin D."/>
            <person name="Finy P."/>
            <person name="Geml J."/>
            <person name="Haridas S."/>
            <person name="Hughes K."/>
            <person name="Justo A."/>
            <person name="Karasinski D."/>
            <person name="Kautmanova I."/>
            <person name="Kiss B."/>
            <person name="Kocsube S."/>
            <person name="Kotiranta H."/>
            <person name="LaButti K.M."/>
            <person name="Lechner B.E."/>
            <person name="Liimatainen K."/>
            <person name="Lipzen A."/>
            <person name="Lukacs Z."/>
            <person name="Mihaltcheva S."/>
            <person name="Morgado L.N."/>
            <person name="Niskanen T."/>
            <person name="Noordeloos M.E."/>
            <person name="Ohm R.A."/>
            <person name="Ortiz-Santana B."/>
            <person name="Ovrebo C."/>
            <person name="Racz N."/>
            <person name="Riley R."/>
            <person name="Savchenko A."/>
            <person name="Shiryaev A."/>
            <person name="Soop K."/>
            <person name="Spirin V."/>
            <person name="Szebenyi C."/>
            <person name="Tomsovsky M."/>
            <person name="Tulloss R.E."/>
            <person name="Uehling J."/>
            <person name="Grigoriev I.V."/>
            <person name="Vagvolgyi C."/>
            <person name="Papp T."/>
            <person name="Martin F.M."/>
            <person name="Miettinen O."/>
            <person name="Hibbett D.S."/>
            <person name="Nagy L.G."/>
        </authorList>
    </citation>
    <scope>NUCLEOTIDE SEQUENCE [LARGE SCALE GENOMIC DNA]</scope>
    <source>
        <strain evidence="1 2">CBS 121175</strain>
    </source>
</reference>
<dbReference type="Proteomes" id="UP000307440">
    <property type="component" value="Unassembled WGS sequence"/>
</dbReference>
<organism evidence="1 2">
    <name type="scientific">Coprinopsis marcescibilis</name>
    <name type="common">Agaric fungus</name>
    <name type="synonym">Psathyrella marcescibilis</name>
    <dbReference type="NCBI Taxonomy" id="230819"/>
    <lineage>
        <taxon>Eukaryota</taxon>
        <taxon>Fungi</taxon>
        <taxon>Dikarya</taxon>
        <taxon>Basidiomycota</taxon>
        <taxon>Agaricomycotina</taxon>
        <taxon>Agaricomycetes</taxon>
        <taxon>Agaricomycetidae</taxon>
        <taxon>Agaricales</taxon>
        <taxon>Agaricineae</taxon>
        <taxon>Psathyrellaceae</taxon>
        <taxon>Coprinopsis</taxon>
    </lineage>
</organism>
<accession>A0A5C3KQ88</accession>